<protein>
    <submittedName>
        <fullName evidence="2">Iron-regulated protein</fullName>
    </submittedName>
</protein>
<comment type="caution">
    <text evidence="2">The sequence shown here is derived from an EMBL/GenBank/DDBJ whole genome shotgun (WGS) entry which is preliminary data.</text>
</comment>
<evidence type="ECO:0000259" key="1">
    <source>
        <dbReference type="Pfam" id="PF04187"/>
    </source>
</evidence>
<dbReference type="Pfam" id="PF04187">
    <property type="entry name" value="Cofac_haem_bdg"/>
    <property type="match status" value="1"/>
</dbReference>
<sequence>MKRVTTTILILVLALNVSFAKKKKTKDDTYSSDLPAYVIYNSKGEKVSFSKMMEELYNHDICLFGEMHDDPIAHWLEKQVTQKLVEEKGSNLVLGGEMWEADHQLLMDEFMIHGLVDKKMYVESAKNWPNFRDYKPLLGIALRNNLKFVCTNIPRRYARVIYKKGIEYLDSLPKQAYQYLPPMPVHFDLTQPAYANMLSVFDQDDEAKNKHHAGAASAMMNYKGSNLVKAQAIKDATMAHRILQNWEEGQYFLHYNGTYHSKFYDSIYYYLKYYNPDVDIVTIHTWEAENVMELPESENAADFNIMIPASMPATYDQ</sequence>
<dbReference type="AlphaFoldDB" id="A0A2U2B956"/>
<evidence type="ECO:0000313" key="3">
    <source>
        <dbReference type="Proteomes" id="UP000244956"/>
    </source>
</evidence>
<accession>A0A2U2B956</accession>
<dbReference type="Proteomes" id="UP000244956">
    <property type="component" value="Unassembled WGS sequence"/>
</dbReference>
<gene>
    <name evidence="2" type="ORF">DDZ16_09190</name>
</gene>
<dbReference type="Gene3D" id="3.40.50.11550">
    <property type="match status" value="1"/>
</dbReference>
<reference evidence="2 3" key="1">
    <citation type="submission" date="2018-05" db="EMBL/GenBank/DDBJ databases">
        <title>Marinilabilia rubrum sp. nov., isolated from saltern sediment.</title>
        <authorList>
            <person name="Zhang R."/>
        </authorList>
    </citation>
    <scope>NUCLEOTIDE SEQUENCE [LARGE SCALE GENOMIC DNA]</scope>
    <source>
        <strain evidence="2 3">WTE16</strain>
    </source>
</reference>
<dbReference type="InterPro" id="IPR007314">
    <property type="entry name" value="Cofac_haem-bd_dom"/>
</dbReference>
<name>A0A2U2B956_9BACT</name>
<keyword evidence="3" id="KW-1185">Reference proteome</keyword>
<evidence type="ECO:0000313" key="2">
    <source>
        <dbReference type="EMBL" id="PWD99611.1"/>
    </source>
</evidence>
<proteinExistence type="predicted"/>
<feature type="domain" description="Haem-binding uptake Tiki superfamily ChaN" evidence="1">
    <location>
        <begin position="52"/>
        <end position="271"/>
    </location>
</feature>
<dbReference type="CDD" id="cd14727">
    <property type="entry name" value="ChanN-like"/>
    <property type="match status" value="1"/>
</dbReference>
<dbReference type="OrthoDB" id="1680202at2"/>
<dbReference type="EMBL" id="QEWP01000006">
    <property type="protein sequence ID" value="PWD99611.1"/>
    <property type="molecule type" value="Genomic_DNA"/>
</dbReference>
<dbReference type="SUPFAM" id="SSF159501">
    <property type="entry name" value="EreA/ChaN-like"/>
    <property type="match status" value="1"/>
</dbReference>
<dbReference type="RefSeq" id="WP_109264151.1">
    <property type="nucleotide sequence ID" value="NZ_QEWP01000006.1"/>
</dbReference>
<organism evidence="2 3">
    <name type="scientific">Marinilabilia rubra</name>
    <dbReference type="NCBI Taxonomy" id="2162893"/>
    <lineage>
        <taxon>Bacteria</taxon>
        <taxon>Pseudomonadati</taxon>
        <taxon>Bacteroidota</taxon>
        <taxon>Bacteroidia</taxon>
        <taxon>Marinilabiliales</taxon>
        <taxon>Marinilabiliaceae</taxon>
        <taxon>Marinilabilia</taxon>
    </lineage>
</organism>